<feature type="domain" description="HSF-type DNA-binding" evidence="5">
    <location>
        <begin position="10"/>
        <end position="105"/>
    </location>
</feature>
<protein>
    <recommendedName>
        <fullName evidence="5">HSF-type DNA-binding domain-containing protein</fullName>
    </recommendedName>
</protein>
<evidence type="ECO:0000256" key="3">
    <source>
        <dbReference type="ARBA" id="ARBA00023242"/>
    </source>
</evidence>
<comment type="similarity">
    <text evidence="4">Belongs to the HSF family.</text>
</comment>
<dbReference type="STRING" id="1202772.A0A1V9YZQ6"/>
<dbReference type="InterPro" id="IPR036390">
    <property type="entry name" value="WH_DNA-bd_sf"/>
</dbReference>
<evidence type="ECO:0000256" key="2">
    <source>
        <dbReference type="ARBA" id="ARBA00023125"/>
    </source>
</evidence>
<evidence type="ECO:0000256" key="1">
    <source>
        <dbReference type="ARBA" id="ARBA00004123"/>
    </source>
</evidence>
<proteinExistence type="inferred from homology"/>
<dbReference type="InterPro" id="IPR000232">
    <property type="entry name" value="HSF_DNA-bd"/>
</dbReference>
<keyword evidence="2" id="KW-0238">DNA-binding</keyword>
<dbReference type="PANTHER" id="PTHR10015:SF427">
    <property type="entry name" value="HEAT SHOCK FACTOR PROTEIN"/>
    <property type="match status" value="1"/>
</dbReference>
<dbReference type="Proteomes" id="UP000243579">
    <property type="component" value="Unassembled WGS sequence"/>
</dbReference>
<keyword evidence="7" id="KW-1185">Reference proteome</keyword>
<dbReference type="AlphaFoldDB" id="A0A1V9YZQ6"/>
<name>A0A1V9YZQ6_ACHHY</name>
<dbReference type="GO" id="GO:0003700">
    <property type="term" value="F:DNA-binding transcription factor activity"/>
    <property type="evidence" value="ECO:0007669"/>
    <property type="project" value="InterPro"/>
</dbReference>
<dbReference type="EMBL" id="JNBR01000548">
    <property type="protein sequence ID" value="OQR91225.1"/>
    <property type="molecule type" value="Genomic_DNA"/>
</dbReference>
<dbReference type="PANTHER" id="PTHR10015">
    <property type="entry name" value="HEAT SHOCK TRANSCRIPTION FACTOR"/>
    <property type="match status" value="1"/>
</dbReference>
<dbReference type="GO" id="GO:0043565">
    <property type="term" value="F:sequence-specific DNA binding"/>
    <property type="evidence" value="ECO:0007669"/>
    <property type="project" value="InterPro"/>
</dbReference>
<evidence type="ECO:0000313" key="6">
    <source>
        <dbReference type="EMBL" id="OQR91225.1"/>
    </source>
</evidence>
<reference evidence="6 7" key="1">
    <citation type="journal article" date="2014" name="Genome Biol. Evol.">
        <title>The secreted proteins of Achlya hypogyna and Thraustotheca clavata identify the ancestral oomycete secretome and reveal gene acquisitions by horizontal gene transfer.</title>
        <authorList>
            <person name="Misner I."/>
            <person name="Blouin N."/>
            <person name="Leonard G."/>
            <person name="Richards T.A."/>
            <person name="Lane C.E."/>
        </authorList>
    </citation>
    <scope>NUCLEOTIDE SEQUENCE [LARGE SCALE GENOMIC DNA]</scope>
    <source>
        <strain evidence="6 7">ATCC 48635</strain>
    </source>
</reference>
<gene>
    <name evidence="6" type="ORF">ACHHYP_04863</name>
</gene>
<evidence type="ECO:0000313" key="7">
    <source>
        <dbReference type="Proteomes" id="UP000243579"/>
    </source>
</evidence>
<organism evidence="6 7">
    <name type="scientific">Achlya hypogyna</name>
    <name type="common">Oomycete</name>
    <name type="synonym">Protoachlya hypogyna</name>
    <dbReference type="NCBI Taxonomy" id="1202772"/>
    <lineage>
        <taxon>Eukaryota</taxon>
        <taxon>Sar</taxon>
        <taxon>Stramenopiles</taxon>
        <taxon>Oomycota</taxon>
        <taxon>Saprolegniomycetes</taxon>
        <taxon>Saprolegniales</taxon>
        <taxon>Achlyaceae</taxon>
        <taxon>Achlya</taxon>
    </lineage>
</organism>
<accession>A0A1V9YZQ6</accession>
<sequence>MTSKKTRSTGIPKFLRHLYSILTKEDPSIISWAADGASIQLHSVKRLENEILPKYFKHNKLASFQRQLNYFGFRKWTKTQSSICTFSHPEFTCSTTPETLSISRKKETVAALPPIDVLDDLFIGLEPENGATDPLGPADWEVCVDLLSEDGPDDMAWLATLEPLDYFVTV</sequence>
<dbReference type="GO" id="GO:0005634">
    <property type="term" value="C:nucleus"/>
    <property type="evidence" value="ECO:0007669"/>
    <property type="project" value="UniProtKB-SubCell"/>
</dbReference>
<keyword evidence="3" id="KW-0539">Nucleus</keyword>
<comment type="caution">
    <text evidence="6">The sequence shown here is derived from an EMBL/GenBank/DDBJ whole genome shotgun (WGS) entry which is preliminary data.</text>
</comment>
<comment type="subcellular location">
    <subcellularLocation>
        <location evidence="1">Nucleus</location>
    </subcellularLocation>
</comment>
<dbReference type="Gene3D" id="1.10.10.10">
    <property type="entry name" value="Winged helix-like DNA-binding domain superfamily/Winged helix DNA-binding domain"/>
    <property type="match status" value="1"/>
</dbReference>
<dbReference type="SMART" id="SM00415">
    <property type="entry name" value="HSF"/>
    <property type="match status" value="1"/>
</dbReference>
<evidence type="ECO:0000259" key="5">
    <source>
        <dbReference type="SMART" id="SM00415"/>
    </source>
</evidence>
<dbReference type="OrthoDB" id="60033at2759"/>
<dbReference type="FunFam" id="1.10.10.10:FF:000286">
    <property type="entry name" value="Heat shock transcription factor"/>
    <property type="match status" value="1"/>
</dbReference>
<dbReference type="PRINTS" id="PR00056">
    <property type="entry name" value="HSFDOMAIN"/>
</dbReference>
<dbReference type="SUPFAM" id="SSF46785">
    <property type="entry name" value="Winged helix' DNA-binding domain"/>
    <property type="match status" value="1"/>
</dbReference>
<dbReference type="Pfam" id="PF00447">
    <property type="entry name" value="HSF_DNA-bind"/>
    <property type="match status" value="1"/>
</dbReference>
<evidence type="ECO:0000256" key="4">
    <source>
        <dbReference type="RuleBase" id="RU004020"/>
    </source>
</evidence>
<dbReference type="InterPro" id="IPR036388">
    <property type="entry name" value="WH-like_DNA-bd_sf"/>
</dbReference>